<organism evidence="3 4">
    <name type="scientific">Pseudofrankia inefficax (strain DSM 45817 / CECT 9037 / DDB 130130 / EuI1c)</name>
    <name type="common">Frankia inefficax</name>
    <dbReference type="NCBI Taxonomy" id="298654"/>
    <lineage>
        <taxon>Bacteria</taxon>
        <taxon>Bacillati</taxon>
        <taxon>Actinomycetota</taxon>
        <taxon>Actinomycetes</taxon>
        <taxon>Frankiales</taxon>
        <taxon>Frankiaceae</taxon>
        <taxon>Pseudofrankia</taxon>
    </lineage>
</organism>
<evidence type="ECO:0000313" key="4">
    <source>
        <dbReference type="Proteomes" id="UP000002484"/>
    </source>
</evidence>
<reference evidence="3 4" key="1">
    <citation type="submission" date="2010-10" db="EMBL/GenBank/DDBJ databases">
        <title>Complete sequence of Frankia sp. EuI1c.</title>
        <authorList>
            <consortium name="US DOE Joint Genome Institute"/>
            <person name="Lucas S."/>
            <person name="Copeland A."/>
            <person name="Lapidus A."/>
            <person name="Cheng J.-F."/>
            <person name="Bruce D."/>
            <person name="Goodwin L."/>
            <person name="Pitluck S."/>
            <person name="Chertkov O."/>
            <person name="Detter J.C."/>
            <person name="Han C."/>
            <person name="Tapia R."/>
            <person name="Land M."/>
            <person name="Hauser L."/>
            <person name="Jeffries C."/>
            <person name="Kyrpides N."/>
            <person name="Ivanova N."/>
            <person name="Mikhailova N."/>
            <person name="Beauchemin N."/>
            <person name="Sen A."/>
            <person name="Sur S.A."/>
            <person name="Gtari M."/>
            <person name="Wall L."/>
            <person name="Tisa L."/>
            <person name="Woyke T."/>
        </authorList>
    </citation>
    <scope>NUCLEOTIDE SEQUENCE [LARGE SCALE GENOMIC DNA]</scope>
    <source>
        <strain evidence="4">DSM 45817 / CECT 9037 / EuI1c</strain>
    </source>
</reference>
<keyword evidence="3" id="KW-0328">Glycosyltransferase</keyword>
<dbReference type="eggNOG" id="COG1926">
    <property type="taxonomic scope" value="Bacteria"/>
</dbReference>
<sequence length="260" mass="26879">MAGAAAEIEPVRGPVGGRARTSPGYAVRMAGYTDRREAGRILGDLVAEVIAGAPGSRRGARPRHAVGDEGPVTVLGLPRGGVPVAAEVARRLGATLDAIGVRKLGAPGQPEFALGAIATGGVRVLNTRAVERLGLAAEAIEAVAAREATELARRERVYREGRAPPPLAGRTVVLVDDGLATGATMVVAARAVRRAGPRRVIAALPVASPDGALAVRAEVDELVCPLMPPDFMAVGNYYRDFAPPTDDEVHALLRVAPPVR</sequence>
<dbReference type="HOGENOM" id="CLU_083583_0_0_11"/>
<dbReference type="Proteomes" id="UP000002484">
    <property type="component" value="Chromosome"/>
</dbReference>
<dbReference type="GO" id="GO:0016757">
    <property type="term" value="F:glycosyltransferase activity"/>
    <property type="evidence" value="ECO:0007669"/>
    <property type="project" value="UniProtKB-KW"/>
</dbReference>
<dbReference type="InterPro" id="IPR000836">
    <property type="entry name" value="PRTase_dom"/>
</dbReference>
<dbReference type="Gene3D" id="3.30.1310.20">
    <property type="entry name" value="PRTase-like"/>
    <property type="match status" value="1"/>
</dbReference>
<dbReference type="InParanoid" id="E3JCG0"/>
<proteinExistence type="predicted"/>
<keyword evidence="3" id="KW-0808">Transferase</keyword>
<evidence type="ECO:0000259" key="2">
    <source>
        <dbReference type="Pfam" id="PF00156"/>
    </source>
</evidence>
<evidence type="ECO:0000256" key="1">
    <source>
        <dbReference type="SAM" id="MobiDB-lite"/>
    </source>
</evidence>
<dbReference type="InterPro" id="IPR029057">
    <property type="entry name" value="PRTase-like"/>
</dbReference>
<dbReference type="STRING" id="298654.FraEuI1c_6780"/>
<dbReference type="Gene3D" id="3.40.50.2020">
    <property type="match status" value="1"/>
</dbReference>
<name>E3JCG0_PSEI1</name>
<dbReference type="Pfam" id="PF00156">
    <property type="entry name" value="Pribosyltran"/>
    <property type="match status" value="1"/>
</dbReference>
<keyword evidence="4" id="KW-1185">Reference proteome</keyword>
<evidence type="ECO:0000313" key="3">
    <source>
        <dbReference type="EMBL" id="ADP84749.1"/>
    </source>
</evidence>
<dbReference type="CDD" id="cd06223">
    <property type="entry name" value="PRTases_typeI"/>
    <property type="match status" value="1"/>
</dbReference>
<accession>E3JCG0</accession>
<feature type="region of interest" description="Disordered" evidence="1">
    <location>
        <begin position="1"/>
        <end position="22"/>
    </location>
</feature>
<dbReference type="AlphaFoldDB" id="E3JCG0"/>
<feature type="domain" description="Phosphoribosyltransferase" evidence="2">
    <location>
        <begin position="68"/>
        <end position="225"/>
    </location>
</feature>
<protein>
    <submittedName>
        <fullName evidence="3">Phosphoribosyltransferase</fullName>
    </submittedName>
</protein>
<gene>
    <name evidence="3" type="ordered locus">FraEuI1c_6780</name>
</gene>
<dbReference type="EMBL" id="CP002299">
    <property type="protein sequence ID" value="ADP84749.1"/>
    <property type="molecule type" value="Genomic_DNA"/>
</dbReference>
<dbReference type="SUPFAM" id="SSF53271">
    <property type="entry name" value="PRTase-like"/>
    <property type="match status" value="1"/>
</dbReference>
<dbReference type="KEGG" id="fri:FraEuI1c_6780"/>